<sequence length="122" mass="12924">MEKGSTSGVQDSLNGLNFGKKIYFEDVDSGVQAKTSGGPLPCDISNKCGLTLYLNAISPICLIFAHSLSGKKQAKGERIIKVDAQNFGFNGSAKASSCLGIQHSFNEIAAWFFGGRSTTVPM</sequence>
<evidence type="ECO:0000313" key="1">
    <source>
        <dbReference type="EMBL" id="KAL2490072.1"/>
    </source>
</evidence>
<reference evidence="2" key="1">
    <citation type="submission" date="2024-07" db="EMBL/GenBank/DDBJ databases">
        <title>Two chromosome-level genome assemblies of Korean endemic species Abeliophyllum distichum and Forsythia ovata (Oleaceae).</title>
        <authorList>
            <person name="Jang H."/>
        </authorList>
    </citation>
    <scope>NUCLEOTIDE SEQUENCE [LARGE SCALE GENOMIC DNA]</scope>
</reference>
<dbReference type="Proteomes" id="UP001604277">
    <property type="component" value="Unassembled WGS sequence"/>
</dbReference>
<proteinExistence type="predicted"/>
<evidence type="ECO:0000313" key="2">
    <source>
        <dbReference type="Proteomes" id="UP001604277"/>
    </source>
</evidence>
<keyword evidence="2" id="KW-1185">Reference proteome</keyword>
<accession>A0ABD1RQL0</accession>
<gene>
    <name evidence="1" type="ORF">Fot_43364</name>
</gene>
<comment type="caution">
    <text evidence="1">The sequence shown here is derived from an EMBL/GenBank/DDBJ whole genome shotgun (WGS) entry which is preliminary data.</text>
</comment>
<organism evidence="1 2">
    <name type="scientific">Forsythia ovata</name>
    <dbReference type="NCBI Taxonomy" id="205694"/>
    <lineage>
        <taxon>Eukaryota</taxon>
        <taxon>Viridiplantae</taxon>
        <taxon>Streptophyta</taxon>
        <taxon>Embryophyta</taxon>
        <taxon>Tracheophyta</taxon>
        <taxon>Spermatophyta</taxon>
        <taxon>Magnoliopsida</taxon>
        <taxon>eudicotyledons</taxon>
        <taxon>Gunneridae</taxon>
        <taxon>Pentapetalae</taxon>
        <taxon>asterids</taxon>
        <taxon>lamiids</taxon>
        <taxon>Lamiales</taxon>
        <taxon>Oleaceae</taxon>
        <taxon>Forsythieae</taxon>
        <taxon>Forsythia</taxon>
    </lineage>
</organism>
<dbReference type="EMBL" id="JBFOLJ010000012">
    <property type="protein sequence ID" value="KAL2490072.1"/>
    <property type="molecule type" value="Genomic_DNA"/>
</dbReference>
<protein>
    <submittedName>
        <fullName evidence="1">Uncharacterized protein</fullName>
    </submittedName>
</protein>
<dbReference type="AlphaFoldDB" id="A0ABD1RQL0"/>
<name>A0ABD1RQL0_9LAMI</name>